<keyword evidence="2" id="KW-1185">Reference proteome</keyword>
<feature type="transmembrane region" description="Helical" evidence="1">
    <location>
        <begin position="85"/>
        <end position="112"/>
    </location>
</feature>
<organism evidence="2 3">
    <name type="scientific">Caenorhabditis tropicalis</name>
    <dbReference type="NCBI Taxonomy" id="1561998"/>
    <lineage>
        <taxon>Eukaryota</taxon>
        <taxon>Metazoa</taxon>
        <taxon>Ecdysozoa</taxon>
        <taxon>Nematoda</taxon>
        <taxon>Chromadorea</taxon>
        <taxon>Rhabditida</taxon>
        <taxon>Rhabditina</taxon>
        <taxon>Rhabditomorpha</taxon>
        <taxon>Rhabditoidea</taxon>
        <taxon>Rhabditidae</taxon>
        <taxon>Peloderinae</taxon>
        <taxon>Caenorhabditis</taxon>
    </lineage>
</organism>
<feature type="transmembrane region" description="Helical" evidence="1">
    <location>
        <begin position="124"/>
        <end position="144"/>
    </location>
</feature>
<dbReference type="AlphaFoldDB" id="A0A1I7UQL7"/>
<dbReference type="eggNOG" id="ENOG502TI4F">
    <property type="taxonomic scope" value="Eukaryota"/>
</dbReference>
<dbReference type="Proteomes" id="UP000095282">
    <property type="component" value="Unplaced"/>
</dbReference>
<name>A0A1I7UQL7_9PELO</name>
<keyword evidence="1" id="KW-1133">Transmembrane helix</keyword>
<dbReference type="WBParaSite" id="Csp11.Scaffold630.g18362.t1">
    <property type="protein sequence ID" value="Csp11.Scaffold630.g18362.t1"/>
    <property type="gene ID" value="Csp11.Scaffold630.g18362"/>
</dbReference>
<protein>
    <submittedName>
        <fullName evidence="3">MARVEL domain-containing protein</fullName>
    </submittedName>
</protein>
<evidence type="ECO:0000256" key="1">
    <source>
        <dbReference type="SAM" id="Phobius"/>
    </source>
</evidence>
<accession>A0A1I7UQL7</accession>
<evidence type="ECO:0000313" key="2">
    <source>
        <dbReference type="Proteomes" id="UP000095282"/>
    </source>
</evidence>
<dbReference type="Pfam" id="PF17343">
    <property type="entry name" value="DUF5373"/>
    <property type="match status" value="1"/>
</dbReference>
<feature type="transmembrane region" description="Helical" evidence="1">
    <location>
        <begin position="52"/>
        <end position="73"/>
    </location>
</feature>
<feature type="transmembrane region" description="Helical" evidence="1">
    <location>
        <begin position="27"/>
        <end position="46"/>
    </location>
</feature>
<reference evidence="3" key="1">
    <citation type="submission" date="2016-11" db="UniProtKB">
        <authorList>
            <consortium name="WormBaseParasite"/>
        </authorList>
    </citation>
    <scope>IDENTIFICATION</scope>
</reference>
<proteinExistence type="predicted"/>
<keyword evidence="1" id="KW-0472">Membrane</keyword>
<dbReference type="InterPro" id="IPR035321">
    <property type="entry name" value="DUF5373"/>
</dbReference>
<keyword evidence="1" id="KW-0812">Transmembrane</keyword>
<evidence type="ECO:0000313" key="3">
    <source>
        <dbReference type="WBParaSite" id="Csp11.Scaffold630.g18362.t1"/>
    </source>
</evidence>
<sequence length="188" mass="21769">MIKFYDPNQPGQFQDVPKFLGVVPVKALVLTMQLIFLMFQILFLYSSDFRGLTALMHTILIILFAFVIAGFFFENKLTIRAHYYFAILCLAISVFSLAAFILVVSIGLSVSLEDLGIKQTINQFVLIFWWIFGICLHVFYIIMVRRLVNAMYKRSEYPDDLDTTQGLFRYNRDAYDGAENAKLIYPKL</sequence>